<feature type="region of interest" description="Disordered" evidence="1">
    <location>
        <begin position="1"/>
        <end position="35"/>
    </location>
</feature>
<evidence type="ECO:0000256" key="1">
    <source>
        <dbReference type="SAM" id="MobiDB-lite"/>
    </source>
</evidence>
<dbReference type="AlphaFoldDB" id="A0A7W6PU22"/>
<gene>
    <name evidence="2" type="ORF">GGQ72_004348</name>
</gene>
<keyword evidence="3" id="KW-1185">Reference proteome</keyword>
<dbReference type="EMBL" id="JACIEC010000011">
    <property type="protein sequence ID" value="MBB4145782.1"/>
    <property type="molecule type" value="Genomic_DNA"/>
</dbReference>
<protein>
    <recommendedName>
        <fullName evidence="4">Stability/partitioning determinant</fullName>
    </recommendedName>
</protein>
<accession>A0A7W6PU22</accession>
<dbReference type="RefSeq" id="WP_062553436.1">
    <property type="nucleotide sequence ID" value="NZ_CP049248.1"/>
</dbReference>
<evidence type="ECO:0008006" key="4">
    <source>
        <dbReference type="Google" id="ProtNLM"/>
    </source>
</evidence>
<evidence type="ECO:0000313" key="3">
    <source>
        <dbReference type="Proteomes" id="UP000519897"/>
    </source>
</evidence>
<comment type="caution">
    <text evidence="2">The sequence shown here is derived from an EMBL/GenBank/DDBJ whole genome shotgun (WGS) entry which is preliminary data.</text>
</comment>
<dbReference type="Proteomes" id="UP000519897">
    <property type="component" value="Unassembled WGS sequence"/>
</dbReference>
<proteinExistence type="predicted"/>
<evidence type="ECO:0000313" key="2">
    <source>
        <dbReference type="EMBL" id="MBB4145782.1"/>
    </source>
</evidence>
<organism evidence="2 3">
    <name type="scientific">Rhizobium rhizoryzae</name>
    <dbReference type="NCBI Taxonomy" id="451876"/>
    <lineage>
        <taxon>Bacteria</taxon>
        <taxon>Pseudomonadati</taxon>
        <taxon>Pseudomonadota</taxon>
        <taxon>Alphaproteobacteria</taxon>
        <taxon>Hyphomicrobiales</taxon>
        <taxon>Rhizobiaceae</taxon>
        <taxon>Rhizobium/Agrobacterium group</taxon>
        <taxon>Rhizobium</taxon>
    </lineage>
</organism>
<reference evidence="2 3" key="1">
    <citation type="submission" date="2020-08" db="EMBL/GenBank/DDBJ databases">
        <title>Genomic Encyclopedia of Type Strains, Phase IV (KMG-IV): sequencing the most valuable type-strain genomes for metagenomic binning, comparative biology and taxonomic classification.</title>
        <authorList>
            <person name="Goeker M."/>
        </authorList>
    </citation>
    <scope>NUCLEOTIDE SEQUENCE [LARGE SCALE GENOMIC DNA]</scope>
    <source>
        <strain evidence="2 3">DSM 29514</strain>
    </source>
</reference>
<sequence>MSNDLGFGKPKKLDLSAFQPRAPEPLETKAAPVRDEEEAADRAAERVGFQSREPVQRVKRIRRVSEPLDQAFVRAPIDVINRFKQYCNQTGMSYGEALDELMRKAGI</sequence>
<name>A0A7W6PU22_9HYPH</name>